<dbReference type="PANTHER" id="PTHR46228">
    <property type="entry name" value="KELCH DOMAIN-CONTAINING PROTEIN"/>
    <property type="match status" value="1"/>
</dbReference>
<gene>
    <name evidence="3" type="ORF">g.18738</name>
</gene>
<sequence length="391" mass="44534">MSGITLNDRIHRRSGHVAVPYKNCMLVWGGYMEQMLDADVEIAYSTYHPTDEIWVYNCLTEVWCRVLTRGDIPPKVSGCCALLHGDDLYTFGGYQHKSDTGTTNHLYRLNLKTLEWKRLFPRGDWPVCCDKMAGWVYQDKLYFFGGFGPVGRCRNEFQIVLEPTSELSPWPTGWNNQLAVYNIQLDCWEWPRCRGSIPAPRAAHAAAISENRVYVFGGRLRLIRNNELHCLDLDTMTWSGNLTDASKSECGVPEGRTWHTLTFISPDKAVLYGGLSQYNAVLSDCWILDVAQCGARWCKRSDCRPLLWHRAIHSQDTGELLIQGGLKRSIVAAVTWRDHAYELLVLPFAPKSLFRLCLDVVCQNNQFLKSEYPTLPVHLQSIISARLNNPS</sequence>
<dbReference type="Pfam" id="PF24681">
    <property type="entry name" value="Kelch_KLHDC2_KLHL20_DRC7"/>
    <property type="match status" value="1"/>
</dbReference>
<dbReference type="InterPro" id="IPR015915">
    <property type="entry name" value="Kelch-typ_b-propeller"/>
</dbReference>
<dbReference type="AlphaFoldDB" id="A0A1B6H2M5"/>
<evidence type="ECO:0000256" key="2">
    <source>
        <dbReference type="ARBA" id="ARBA00022737"/>
    </source>
</evidence>
<protein>
    <recommendedName>
        <fullName evidence="4">Kelch domain-containing protein 2</fullName>
    </recommendedName>
</protein>
<dbReference type="Gene3D" id="2.120.10.80">
    <property type="entry name" value="Kelch-type beta propeller"/>
    <property type="match status" value="2"/>
</dbReference>
<keyword evidence="1" id="KW-0880">Kelch repeat</keyword>
<accession>A0A1B6H2M5</accession>
<dbReference type="SUPFAM" id="SSF117281">
    <property type="entry name" value="Kelch motif"/>
    <property type="match status" value="2"/>
</dbReference>
<dbReference type="PANTHER" id="PTHR46228:SF2">
    <property type="entry name" value="KELCH REPEAT PROTEIN (AFU_ORTHOLOGUE AFUA_4G14350)"/>
    <property type="match status" value="1"/>
</dbReference>
<proteinExistence type="predicted"/>
<name>A0A1B6H2M5_9HEMI</name>
<evidence type="ECO:0000256" key="1">
    <source>
        <dbReference type="ARBA" id="ARBA00022441"/>
    </source>
</evidence>
<organism evidence="3">
    <name type="scientific">Cuerna arida</name>
    <dbReference type="NCBI Taxonomy" id="1464854"/>
    <lineage>
        <taxon>Eukaryota</taxon>
        <taxon>Metazoa</taxon>
        <taxon>Ecdysozoa</taxon>
        <taxon>Arthropoda</taxon>
        <taxon>Hexapoda</taxon>
        <taxon>Insecta</taxon>
        <taxon>Pterygota</taxon>
        <taxon>Neoptera</taxon>
        <taxon>Paraneoptera</taxon>
        <taxon>Hemiptera</taxon>
        <taxon>Auchenorrhyncha</taxon>
        <taxon>Membracoidea</taxon>
        <taxon>Cicadellidae</taxon>
        <taxon>Cicadellinae</taxon>
        <taxon>Proconiini</taxon>
        <taxon>Cuerna</taxon>
    </lineage>
</organism>
<evidence type="ECO:0000313" key="3">
    <source>
        <dbReference type="EMBL" id="JAS68911.1"/>
    </source>
</evidence>
<dbReference type="EMBL" id="GECZ01000858">
    <property type="protein sequence ID" value="JAS68911.1"/>
    <property type="molecule type" value="Transcribed_RNA"/>
</dbReference>
<keyword evidence="2" id="KW-0677">Repeat</keyword>
<evidence type="ECO:0008006" key="4">
    <source>
        <dbReference type="Google" id="ProtNLM"/>
    </source>
</evidence>
<reference evidence="3" key="1">
    <citation type="submission" date="2015-11" db="EMBL/GenBank/DDBJ databases">
        <title>De novo transcriptome assembly of four potential Pierce s Disease insect vectors from Arizona vineyards.</title>
        <authorList>
            <person name="Tassone E.E."/>
        </authorList>
    </citation>
    <scope>NUCLEOTIDE SEQUENCE</scope>
</reference>